<gene>
    <name evidence="1" type="ORF">BT96DRAFT_930574</name>
</gene>
<name>A0A6A4IQH9_9AGAR</name>
<proteinExistence type="predicted"/>
<organism evidence="1 2">
    <name type="scientific">Gymnopus androsaceus JB14</name>
    <dbReference type="NCBI Taxonomy" id="1447944"/>
    <lineage>
        <taxon>Eukaryota</taxon>
        <taxon>Fungi</taxon>
        <taxon>Dikarya</taxon>
        <taxon>Basidiomycota</taxon>
        <taxon>Agaricomycotina</taxon>
        <taxon>Agaricomycetes</taxon>
        <taxon>Agaricomycetidae</taxon>
        <taxon>Agaricales</taxon>
        <taxon>Marasmiineae</taxon>
        <taxon>Omphalotaceae</taxon>
        <taxon>Gymnopus</taxon>
    </lineage>
</organism>
<evidence type="ECO:0000313" key="1">
    <source>
        <dbReference type="EMBL" id="KAE9411503.1"/>
    </source>
</evidence>
<evidence type="ECO:0000313" key="2">
    <source>
        <dbReference type="Proteomes" id="UP000799118"/>
    </source>
</evidence>
<dbReference type="AlphaFoldDB" id="A0A6A4IQH9"/>
<dbReference type="Proteomes" id="UP000799118">
    <property type="component" value="Unassembled WGS sequence"/>
</dbReference>
<protein>
    <submittedName>
        <fullName evidence="1">Uncharacterized protein</fullName>
    </submittedName>
</protein>
<keyword evidence="2" id="KW-1185">Reference proteome</keyword>
<sequence>MPRSPKLASPTKTGSTSEDWTMNALLTSAKTLKYLFRFVNDTGRPQKTPVAHPSNDPSRQSRPFTLFRQRMRDDSFPPPMAALCGVRFVRSLRTDLAPTEGKGVI</sequence>
<reference evidence="1" key="1">
    <citation type="journal article" date="2019" name="Environ. Microbiol.">
        <title>Fungal ecological strategies reflected in gene transcription - a case study of two litter decomposers.</title>
        <authorList>
            <person name="Barbi F."/>
            <person name="Kohler A."/>
            <person name="Barry K."/>
            <person name="Baskaran P."/>
            <person name="Daum C."/>
            <person name="Fauchery L."/>
            <person name="Ihrmark K."/>
            <person name="Kuo A."/>
            <person name="LaButti K."/>
            <person name="Lipzen A."/>
            <person name="Morin E."/>
            <person name="Grigoriev I.V."/>
            <person name="Henrissat B."/>
            <person name="Lindahl B."/>
            <person name="Martin F."/>
        </authorList>
    </citation>
    <scope>NUCLEOTIDE SEQUENCE</scope>
    <source>
        <strain evidence="1">JB14</strain>
    </source>
</reference>
<dbReference type="EMBL" id="ML769383">
    <property type="protein sequence ID" value="KAE9411503.1"/>
    <property type="molecule type" value="Genomic_DNA"/>
</dbReference>
<accession>A0A6A4IQH9</accession>